<name>A0A0N1JVJ4_9ACTN</name>
<dbReference type="RefSeq" id="WP_053927917.1">
    <property type="nucleotide sequence ID" value="NZ_LGKG01000196.1"/>
</dbReference>
<evidence type="ECO:0000313" key="2">
    <source>
        <dbReference type="Proteomes" id="UP000037982"/>
    </source>
</evidence>
<evidence type="ECO:0000313" key="1">
    <source>
        <dbReference type="EMBL" id="KPC58865.1"/>
    </source>
</evidence>
<accession>A0A0N1JVJ4</accession>
<dbReference type="AlphaFoldDB" id="A0A0N1JVJ4"/>
<dbReference type="EMBL" id="LGKG01000196">
    <property type="protein sequence ID" value="KPC58865.1"/>
    <property type="molecule type" value="Genomic_DNA"/>
</dbReference>
<dbReference type="Proteomes" id="UP000037982">
    <property type="component" value="Unassembled WGS sequence"/>
</dbReference>
<gene>
    <name evidence="1" type="ORF">ADL29_37410</name>
</gene>
<comment type="caution">
    <text evidence="1">The sequence shown here is derived from an EMBL/GenBank/DDBJ whole genome shotgun (WGS) entry which is preliminary data.</text>
</comment>
<reference evidence="2" key="1">
    <citation type="submission" date="2015-07" db="EMBL/GenBank/DDBJ databases">
        <authorList>
            <person name="Ju K.-S."/>
            <person name="Doroghazi J.R."/>
            <person name="Metcalf W.W."/>
        </authorList>
    </citation>
    <scope>NUCLEOTIDE SEQUENCE [LARGE SCALE GENOMIC DNA]</scope>
    <source>
        <strain evidence="2">NRRL ISP-5002</strain>
    </source>
</reference>
<sequence>MPASKGPLTRDSFRVKIAVQRVRLGDTEYRVIRPARPLKNGALYAKGDTYRTYDMYVDRADGRRIGALWLLAARSPRSLVYLPMRTTPTAPGIGWDNEQPLDLVLAHPEVQLRPSRWKQLRTRLNAARAPRELRTASVPERDLPDLDGDYVVPDDPKKADALVPRRHVVADTLILTGGTAAFREGAKEIYAVTRDGPPEAATKLYLPGGCNYHICRCVYDWTEPDGRGWEPLHVEFAPSWTR</sequence>
<protein>
    <submittedName>
        <fullName evidence="1">Uncharacterized protein</fullName>
    </submittedName>
</protein>
<keyword evidence="2" id="KW-1185">Reference proteome</keyword>
<dbReference type="PATRIC" id="fig|66876.3.peg.8229"/>
<proteinExistence type="predicted"/>
<organism evidence="1 2">
    <name type="scientific">Streptomyces chattanoogensis</name>
    <dbReference type="NCBI Taxonomy" id="66876"/>
    <lineage>
        <taxon>Bacteria</taxon>
        <taxon>Bacillati</taxon>
        <taxon>Actinomycetota</taxon>
        <taxon>Actinomycetes</taxon>
        <taxon>Kitasatosporales</taxon>
        <taxon>Streptomycetaceae</taxon>
        <taxon>Streptomyces</taxon>
    </lineage>
</organism>